<dbReference type="RefSeq" id="WP_013506271.1">
    <property type="nucleotide sequence ID" value="NC_014836.1"/>
</dbReference>
<protein>
    <recommendedName>
        <fullName evidence="1">Peptidase C39-like domain-containing protein</fullName>
    </recommendedName>
</protein>
<accession>E6W0P6</accession>
<dbReference type="Pfam" id="PF13529">
    <property type="entry name" value="Peptidase_C39_2"/>
    <property type="match status" value="1"/>
</dbReference>
<dbReference type="STRING" id="653733.Selin_1661"/>
<dbReference type="EMBL" id="CP002432">
    <property type="protein sequence ID" value="ADU66391.1"/>
    <property type="molecule type" value="Genomic_DNA"/>
</dbReference>
<evidence type="ECO:0000313" key="2">
    <source>
        <dbReference type="EMBL" id="ADU66391.1"/>
    </source>
</evidence>
<dbReference type="InParanoid" id="E6W0P6"/>
<organism evidence="2 3">
    <name type="scientific">Desulfurispirillum indicum (strain ATCC BAA-1389 / DSM 22839 / S5)</name>
    <dbReference type="NCBI Taxonomy" id="653733"/>
    <lineage>
        <taxon>Bacteria</taxon>
        <taxon>Pseudomonadati</taxon>
        <taxon>Chrysiogenota</taxon>
        <taxon>Chrysiogenia</taxon>
        <taxon>Chrysiogenales</taxon>
        <taxon>Chrysiogenaceae</taxon>
        <taxon>Desulfurispirillum</taxon>
    </lineage>
</organism>
<evidence type="ECO:0000313" key="3">
    <source>
        <dbReference type="Proteomes" id="UP000002572"/>
    </source>
</evidence>
<reference evidence="2 3" key="1">
    <citation type="submission" date="2010-12" db="EMBL/GenBank/DDBJ databases">
        <title>Complete sequence of Desulfurispirillum indicum S5.</title>
        <authorList>
            <consortium name="US DOE Joint Genome Institute"/>
            <person name="Lucas S."/>
            <person name="Copeland A."/>
            <person name="Lapidus A."/>
            <person name="Cheng J.-F."/>
            <person name="Goodwin L."/>
            <person name="Pitluck S."/>
            <person name="Chertkov O."/>
            <person name="Held B."/>
            <person name="Detter J.C."/>
            <person name="Han C."/>
            <person name="Tapia R."/>
            <person name="Land M."/>
            <person name="Hauser L."/>
            <person name="Kyrpides N."/>
            <person name="Ivanova N."/>
            <person name="Mikhailova N."/>
            <person name="Haggblom M."/>
            <person name="Rauschenbach I."/>
            <person name="Bini E."/>
            <person name="Woyke T."/>
        </authorList>
    </citation>
    <scope>NUCLEOTIDE SEQUENCE [LARGE SCALE GENOMIC DNA]</scope>
    <source>
        <strain evidence="3">ATCC BAA-1389 / DSM 22839 / S5</strain>
    </source>
</reference>
<name>E6W0P6_DESIS</name>
<evidence type="ECO:0000259" key="1">
    <source>
        <dbReference type="Pfam" id="PF13529"/>
    </source>
</evidence>
<gene>
    <name evidence="2" type="ordered locus">Selin_1661</name>
</gene>
<dbReference type="Gene3D" id="3.90.70.10">
    <property type="entry name" value="Cysteine proteinases"/>
    <property type="match status" value="1"/>
</dbReference>
<proteinExistence type="predicted"/>
<dbReference type="eggNOG" id="COG3271">
    <property type="taxonomic scope" value="Bacteria"/>
</dbReference>
<dbReference type="Proteomes" id="UP000002572">
    <property type="component" value="Chromosome"/>
</dbReference>
<keyword evidence="3" id="KW-1185">Reference proteome</keyword>
<feature type="domain" description="Peptidase C39-like" evidence="1">
    <location>
        <begin position="9"/>
        <end position="193"/>
    </location>
</feature>
<dbReference type="OrthoDB" id="9805906at2"/>
<sequence length="247" mass="27622">MEQQLSLTILPQPDDTTCGPTCLHSIYEYYHDPLPLSQIIAEVPTLAEGGTLTSLLGAHALGRGYSAQMYSYDLNMFDPTWYGLSSAQLQQKLQARMEFKADSKFTVATRANMDFLDLGGKFIFEDLTPELIRRFLSRNIPIITELSATYLYRSAREFGYDMVFDDVRGEPSGHFVVMSGYSRPGKTVHISDPLIPNFYAPSTPYAVPISRLICAILLGVQTYGGTLLIIQPKPEQGKTHARTHRSE</sequence>
<dbReference type="HOGENOM" id="CLU_076551_0_0_0"/>
<dbReference type="AlphaFoldDB" id="E6W0P6"/>
<dbReference type="InterPro" id="IPR039564">
    <property type="entry name" value="Peptidase_C39-like"/>
</dbReference>
<dbReference type="KEGG" id="din:Selin_1661"/>